<gene>
    <name evidence="3" type="ORF">ACFQEY_02055</name>
</gene>
<evidence type="ECO:0000256" key="2">
    <source>
        <dbReference type="SAM" id="Phobius"/>
    </source>
</evidence>
<comment type="caution">
    <text evidence="3">The sequence shown here is derived from an EMBL/GenBank/DDBJ whole genome shotgun (WGS) entry which is preliminary data.</text>
</comment>
<keyword evidence="2" id="KW-0812">Transmembrane</keyword>
<reference evidence="3 4" key="1">
    <citation type="journal article" date="2019" name="Int. J. Syst. Evol. Microbiol.">
        <title>The Global Catalogue of Microorganisms (GCM) 10K type strain sequencing project: providing services to taxonomists for standard genome sequencing and annotation.</title>
        <authorList>
            <consortium name="The Broad Institute Genomics Platform"/>
            <consortium name="The Broad Institute Genome Sequencing Center for Infectious Disease"/>
            <person name="Wu L."/>
            <person name="Ma J."/>
        </authorList>
    </citation>
    <scope>NUCLEOTIDE SEQUENCE [LARGE SCALE GENOMIC DNA]</scope>
    <source>
        <strain evidence="3 4">Y73</strain>
    </source>
</reference>
<dbReference type="AlphaFoldDB" id="A0ABD5UHX0"/>
<evidence type="ECO:0000256" key="1">
    <source>
        <dbReference type="SAM" id="MobiDB-lite"/>
    </source>
</evidence>
<keyword evidence="2" id="KW-0472">Membrane</keyword>
<keyword evidence="4" id="KW-1185">Reference proteome</keyword>
<name>A0ABD5UHX0_9EURY</name>
<accession>A0ABD5UHX0</accession>
<feature type="region of interest" description="Disordered" evidence="1">
    <location>
        <begin position="1"/>
        <end position="20"/>
    </location>
</feature>
<dbReference type="RefSeq" id="WP_379764308.1">
    <property type="nucleotide sequence ID" value="NZ_JBHSXI010000001.1"/>
</dbReference>
<evidence type="ECO:0000313" key="4">
    <source>
        <dbReference type="Proteomes" id="UP001596333"/>
    </source>
</evidence>
<dbReference type="EMBL" id="JBHSXI010000001">
    <property type="protein sequence ID" value="MFC6887841.1"/>
    <property type="molecule type" value="Genomic_DNA"/>
</dbReference>
<dbReference type="Proteomes" id="UP001596333">
    <property type="component" value="Unassembled WGS sequence"/>
</dbReference>
<protein>
    <submittedName>
        <fullName evidence="3">Uncharacterized protein</fullName>
    </submittedName>
</protein>
<organism evidence="3 4">
    <name type="scientific">Halorubrum trueperi</name>
    <dbReference type="NCBI Taxonomy" id="2004704"/>
    <lineage>
        <taxon>Archaea</taxon>
        <taxon>Methanobacteriati</taxon>
        <taxon>Methanobacteriota</taxon>
        <taxon>Stenosarchaea group</taxon>
        <taxon>Halobacteria</taxon>
        <taxon>Halobacteriales</taxon>
        <taxon>Haloferacaceae</taxon>
        <taxon>Halorubrum</taxon>
    </lineage>
</organism>
<feature type="transmembrane region" description="Helical" evidence="2">
    <location>
        <begin position="29"/>
        <end position="48"/>
    </location>
</feature>
<sequence length="52" mass="5933">MDDNDPKPDNPLSPYYPSEVPDIPGDGRTWFAILLTLILIFGTFYWAVSIFI</sequence>
<keyword evidence="2" id="KW-1133">Transmembrane helix</keyword>
<evidence type="ECO:0000313" key="3">
    <source>
        <dbReference type="EMBL" id="MFC6887841.1"/>
    </source>
</evidence>
<proteinExistence type="predicted"/>